<reference evidence="3" key="1">
    <citation type="submission" date="2016-06" db="UniProtKB">
        <authorList>
            <consortium name="WormBaseParasite"/>
        </authorList>
    </citation>
    <scope>IDENTIFICATION</scope>
</reference>
<evidence type="ECO:0000313" key="2">
    <source>
        <dbReference type="Proteomes" id="UP000271098"/>
    </source>
</evidence>
<dbReference type="Proteomes" id="UP000271098">
    <property type="component" value="Unassembled WGS sequence"/>
</dbReference>
<evidence type="ECO:0000313" key="1">
    <source>
        <dbReference type="EMBL" id="VDK55749.1"/>
    </source>
</evidence>
<gene>
    <name evidence="1" type="ORF">GPUH_LOCUS6708</name>
</gene>
<organism evidence="3">
    <name type="scientific">Gongylonema pulchrum</name>
    <dbReference type="NCBI Taxonomy" id="637853"/>
    <lineage>
        <taxon>Eukaryota</taxon>
        <taxon>Metazoa</taxon>
        <taxon>Ecdysozoa</taxon>
        <taxon>Nematoda</taxon>
        <taxon>Chromadorea</taxon>
        <taxon>Rhabditida</taxon>
        <taxon>Spirurina</taxon>
        <taxon>Spiruromorpha</taxon>
        <taxon>Spiruroidea</taxon>
        <taxon>Gongylonematidae</taxon>
        <taxon>Gongylonema</taxon>
    </lineage>
</organism>
<dbReference type="EMBL" id="UYRT01016193">
    <property type="protein sequence ID" value="VDK55749.1"/>
    <property type="molecule type" value="Genomic_DNA"/>
</dbReference>
<evidence type="ECO:0000313" key="3">
    <source>
        <dbReference type="WBParaSite" id="GPUH_0000671301-mRNA-1"/>
    </source>
</evidence>
<accession>A0A183DDB3</accession>
<name>A0A183DDB3_9BILA</name>
<protein>
    <submittedName>
        <fullName evidence="3">Transcriptional regulator</fullName>
    </submittedName>
</protein>
<proteinExistence type="predicted"/>
<dbReference type="WBParaSite" id="GPUH_0000671301-mRNA-1">
    <property type="protein sequence ID" value="GPUH_0000671301-mRNA-1"/>
    <property type="gene ID" value="GPUH_0000671301"/>
</dbReference>
<sequence>MRGGRGDASSAGRGRGSEAFLSEQISALNIDDNTAEGYGCPPSYVLENYRDQAETVAGVSQHTRGFGTVAG</sequence>
<keyword evidence="2" id="KW-1185">Reference proteome</keyword>
<reference evidence="1 2" key="2">
    <citation type="submission" date="2018-11" db="EMBL/GenBank/DDBJ databases">
        <authorList>
            <consortium name="Pathogen Informatics"/>
        </authorList>
    </citation>
    <scope>NUCLEOTIDE SEQUENCE [LARGE SCALE GENOMIC DNA]</scope>
</reference>
<dbReference type="AlphaFoldDB" id="A0A183DDB3"/>